<dbReference type="FunFam" id="3.60.10.10:FF:000029">
    <property type="entry name" value="Inositol polyphosphate 5-phosphatase"/>
    <property type="match status" value="1"/>
</dbReference>
<feature type="region of interest" description="Disordered" evidence="9">
    <location>
        <begin position="942"/>
        <end position="961"/>
    </location>
</feature>
<feature type="compositionally biased region" description="Polar residues" evidence="9">
    <location>
        <begin position="1016"/>
        <end position="1030"/>
    </location>
</feature>
<keyword evidence="8" id="KW-0653">Protein transport</keyword>
<dbReference type="PANTHER" id="PTHR11200:SF257">
    <property type="entry name" value="PHOSPHOINOSITIDE 5-PHOSPHATASE"/>
    <property type="match status" value="1"/>
</dbReference>
<comment type="subcellular location">
    <subcellularLocation>
        <location evidence="1">Cytoplasm</location>
    </subcellularLocation>
</comment>
<evidence type="ECO:0000313" key="12">
    <source>
        <dbReference type="Proteomes" id="UP000509510"/>
    </source>
</evidence>
<gene>
    <name evidence="11" type="ORF">TRUGW13939_09669</name>
</gene>
<dbReference type="OrthoDB" id="405996at2759"/>
<dbReference type="KEGG" id="trg:TRUGW13939_09669"/>
<dbReference type="EC" id="3.1.3.36" evidence="4"/>
<evidence type="ECO:0000256" key="9">
    <source>
        <dbReference type="SAM" id="MobiDB-lite"/>
    </source>
</evidence>
<feature type="compositionally biased region" description="Low complexity" evidence="9">
    <location>
        <begin position="1120"/>
        <end position="1132"/>
    </location>
</feature>
<feature type="domain" description="SAC" evidence="10">
    <location>
        <begin position="152"/>
        <end position="522"/>
    </location>
</feature>
<proteinExistence type="inferred from homology"/>
<keyword evidence="5" id="KW-0813">Transport</keyword>
<evidence type="ECO:0000313" key="11">
    <source>
        <dbReference type="EMBL" id="QKX62508.1"/>
    </source>
</evidence>
<dbReference type="RefSeq" id="XP_035348682.1">
    <property type="nucleotide sequence ID" value="XM_035492789.1"/>
</dbReference>
<dbReference type="GeneID" id="55997152"/>
<evidence type="ECO:0000256" key="2">
    <source>
        <dbReference type="ARBA" id="ARBA00008943"/>
    </source>
</evidence>
<feature type="region of interest" description="Disordered" evidence="9">
    <location>
        <begin position="979"/>
        <end position="1001"/>
    </location>
</feature>
<evidence type="ECO:0000256" key="1">
    <source>
        <dbReference type="ARBA" id="ARBA00004496"/>
    </source>
</evidence>
<evidence type="ECO:0000256" key="6">
    <source>
        <dbReference type="ARBA" id="ARBA00022490"/>
    </source>
</evidence>
<dbReference type="GO" id="GO:0043813">
    <property type="term" value="F:phosphatidylinositol-3,5-bisphosphate 5-phosphatase activity"/>
    <property type="evidence" value="ECO:0007669"/>
    <property type="project" value="TreeGrafter"/>
</dbReference>
<feature type="compositionally biased region" description="Basic and acidic residues" evidence="9">
    <location>
        <begin position="1031"/>
        <end position="1051"/>
    </location>
</feature>
<dbReference type="InterPro" id="IPR036691">
    <property type="entry name" value="Endo/exonu/phosph_ase_sf"/>
</dbReference>
<comment type="similarity">
    <text evidence="3">In the central section; belongs to the inositol 1,4,5-trisphosphate 5-phosphatase family.</text>
</comment>
<dbReference type="Pfam" id="PF02383">
    <property type="entry name" value="Syja_N"/>
    <property type="match status" value="1"/>
</dbReference>
<sequence length="1142" mass="128048">MSTLRVFRRDYSIALATKDSILEFKYTSSPVDSSRNVSLAHQRATRCLVEFAPREPASLDGYRLLGEGWGTLGLISLNNDVFICVVTGSSRAASPRPAENVLRIDNVDFYCLNRLDYEHGEDYQSTTRFAAEDLQDDIEDKDMVTDHPFLALKRLLGDGSFYYSLDFNLTDHLQDRSSTSAAFDIDNLNQDMLWNSYMIAPLLLFRSRLSKHEKESLDASRILTLVIRGFAGTLTMPASTLKAPQLRSNLPSALTVISRLSSRRAGTRFNSRGIDDDGNVANFVETETILRSPTGITFSYVQARGSVPVFWEQAPGLIPGQQKIDISRSFDATKHAFDKHFEALELKYGAVHIINLLSESKPGELGLSAQFRKHVSRRTQSRENEGAISANRHLLQMTEYDFHAETKGPLGYEASSQIRYLINLSLDGFGYFLMEDPPYEKSPSSIDTRRRDPRIILQQEGIFRTNCLDCLDRTNLIQTNISIMALENFLHLVGTDIVAEIRMRHSSLWADNGDALSRIYAGTGALKSSFTRHGKMSLAGAFADARKSATRLYVNTFGDKARQNTIDVLMGRLANQVPVDLYDPLNDIVSAELERRIDEYTSSKNIRIWVGSFNVNGRSDGAMTDLSSWLFSLREKDGDSPSIVVVAFQEIVELSPQQIMSTDPEPRMIWENAVKDCLNAHANQYNTKNYVLLRSGQLVGTALLVYVREDAIHDVKNVEGSVKKTGLSGMAGNKGGCAIRLEFSNTRICFVTAHLAAGFANYDERNRDYATISNGLRFRYNRSIEDHDAIIWLGDFNYRIGSGDREVRQLIKAHEYGKLYENDQLNLQMIAGRTFPFYSEGLIQFPPTYKFDFGSDEYDTSEKARIPAWCDRILWKGTGLKQIHYCSADLKTSDHRPVLALFDCSISIVNESQKDRLNRLLYDQRRAELRDAASQNLLIDSDDEAADYTSPSPGLPSASSDRHKWWLDRGYQVRSDIQPDVQGNIPNIVGKPNPFSETGQPDWVYPQLLLSQESMLRPTSSLRSTGPDTRSSTDKDRGFHDRKTSKPEVPRKPAVLVPRKPTPPTRKPASPQHGSPGGFDPSLRTKPALPPRVPPSGTKNHTPIEDRIQSLSTGGGAPRTTNLLDDADNTLLQEWKPLSPGR</sequence>
<keyword evidence="6" id="KW-0963">Cytoplasm</keyword>
<dbReference type="GO" id="GO:0046856">
    <property type="term" value="P:phosphatidylinositol dephosphorylation"/>
    <property type="evidence" value="ECO:0007669"/>
    <property type="project" value="InterPro"/>
</dbReference>
<dbReference type="InterPro" id="IPR002013">
    <property type="entry name" value="SAC_dom"/>
</dbReference>
<dbReference type="SUPFAM" id="SSF56219">
    <property type="entry name" value="DNase I-like"/>
    <property type="match status" value="1"/>
</dbReference>
<feature type="region of interest" description="Disordered" evidence="9">
    <location>
        <begin position="1016"/>
        <end position="1142"/>
    </location>
</feature>
<evidence type="ECO:0000259" key="10">
    <source>
        <dbReference type="PROSITE" id="PS50275"/>
    </source>
</evidence>
<dbReference type="Pfam" id="PF22669">
    <property type="entry name" value="Exo_endo_phos2"/>
    <property type="match status" value="1"/>
</dbReference>
<keyword evidence="7" id="KW-0378">Hydrolase</keyword>
<organism evidence="11 12">
    <name type="scientific">Talaromyces rugulosus</name>
    <name type="common">Penicillium rugulosum</name>
    <dbReference type="NCBI Taxonomy" id="121627"/>
    <lineage>
        <taxon>Eukaryota</taxon>
        <taxon>Fungi</taxon>
        <taxon>Dikarya</taxon>
        <taxon>Ascomycota</taxon>
        <taxon>Pezizomycotina</taxon>
        <taxon>Eurotiomycetes</taxon>
        <taxon>Eurotiomycetidae</taxon>
        <taxon>Eurotiales</taxon>
        <taxon>Trichocomaceae</taxon>
        <taxon>Talaromyces</taxon>
        <taxon>Talaromyces sect. Islandici</taxon>
    </lineage>
</organism>
<reference evidence="12" key="1">
    <citation type="submission" date="2020-06" db="EMBL/GenBank/DDBJ databases">
        <title>A chromosome-scale genome assembly of Talaromyces rugulosus W13939.</title>
        <authorList>
            <person name="Wang B."/>
            <person name="Guo L."/>
            <person name="Ye K."/>
            <person name="Wang L."/>
        </authorList>
    </citation>
    <scope>NUCLEOTIDE SEQUENCE [LARGE SCALE GENOMIC DNA]</scope>
    <source>
        <strain evidence="12">W13939</strain>
    </source>
</reference>
<dbReference type="Gene3D" id="3.60.10.10">
    <property type="entry name" value="Endonuclease/exonuclease/phosphatase"/>
    <property type="match status" value="1"/>
</dbReference>
<keyword evidence="12" id="KW-1185">Reference proteome</keyword>
<dbReference type="GO" id="GO:0015031">
    <property type="term" value="P:protein transport"/>
    <property type="evidence" value="ECO:0007669"/>
    <property type="project" value="UniProtKB-KW"/>
</dbReference>
<dbReference type="InterPro" id="IPR046985">
    <property type="entry name" value="IP5"/>
</dbReference>
<dbReference type="PROSITE" id="PS50275">
    <property type="entry name" value="SAC"/>
    <property type="match status" value="1"/>
</dbReference>
<dbReference type="InterPro" id="IPR000300">
    <property type="entry name" value="IPPc"/>
</dbReference>
<dbReference type="Proteomes" id="UP000509510">
    <property type="component" value="Chromosome V"/>
</dbReference>
<dbReference type="SMART" id="SM00128">
    <property type="entry name" value="IPPc"/>
    <property type="match status" value="1"/>
</dbReference>
<evidence type="ECO:0000256" key="3">
    <source>
        <dbReference type="ARBA" id="ARBA00009678"/>
    </source>
</evidence>
<dbReference type="GO" id="GO:0016020">
    <property type="term" value="C:membrane"/>
    <property type="evidence" value="ECO:0007669"/>
    <property type="project" value="TreeGrafter"/>
</dbReference>
<evidence type="ECO:0000256" key="4">
    <source>
        <dbReference type="ARBA" id="ARBA00013044"/>
    </source>
</evidence>
<dbReference type="EMBL" id="CP055902">
    <property type="protein sequence ID" value="QKX62508.1"/>
    <property type="molecule type" value="Genomic_DNA"/>
</dbReference>
<dbReference type="AlphaFoldDB" id="A0A7H8R9A2"/>
<evidence type="ECO:0000256" key="5">
    <source>
        <dbReference type="ARBA" id="ARBA00022448"/>
    </source>
</evidence>
<evidence type="ECO:0000256" key="8">
    <source>
        <dbReference type="ARBA" id="ARBA00022927"/>
    </source>
</evidence>
<protein>
    <recommendedName>
        <fullName evidence="4">phosphoinositide 5-phosphatase</fullName>
        <ecNumber evidence="4">3.1.3.36</ecNumber>
    </recommendedName>
</protein>
<comment type="similarity">
    <text evidence="2">Belongs to the synaptojanin family.</text>
</comment>
<dbReference type="GO" id="GO:0004439">
    <property type="term" value="F:phosphatidylinositol-4,5-bisphosphate 5-phosphatase activity"/>
    <property type="evidence" value="ECO:0007669"/>
    <property type="project" value="UniProtKB-EC"/>
</dbReference>
<name>A0A7H8R9A2_TALRU</name>
<accession>A0A7H8R9A2</accession>
<dbReference type="GO" id="GO:0005737">
    <property type="term" value="C:cytoplasm"/>
    <property type="evidence" value="ECO:0007669"/>
    <property type="project" value="UniProtKB-SubCell"/>
</dbReference>
<evidence type="ECO:0000256" key="7">
    <source>
        <dbReference type="ARBA" id="ARBA00022801"/>
    </source>
</evidence>
<dbReference type="PANTHER" id="PTHR11200">
    <property type="entry name" value="INOSITOL 5-PHOSPHATASE"/>
    <property type="match status" value="1"/>
</dbReference>